<dbReference type="EMBL" id="AFBP01000026">
    <property type="protein sequence ID" value="EGG55391.1"/>
    <property type="molecule type" value="Genomic_DNA"/>
</dbReference>
<keyword evidence="2" id="KW-1185">Reference proteome</keyword>
<accession>F3QJM9</accession>
<gene>
    <name evidence="1" type="ORF">HMPREF9439_01132</name>
</gene>
<dbReference type="AlphaFoldDB" id="F3QJM9"/>
<protein>
    <submittedName>
        <fullName evidence="1">Uncharacterized protein</fullName>
    </submittedName>
</protein>
<dbReference type="HOGENOM" id="CLU_3203027_0_0_4"/>
<sequence length="45" mass="4905">MNFIKLEKFLEPSGSFFFEGAVDIQRGETLDAKPGNKVTSAPPSC</sequence>
<evidence type="ECO:0000313" key="2">
    <source>
        <dbReference type="Proteomes" id="UP000005156"/>
    </source>
</evidence>
<comment type="caution">
    <text evidence="1">The sequence shown here is derived from an EMBL/GenBank/DDBJ whole genome shotgun (WGS) entry which is preliminary data.</text>
</comment>
<dbReference type="Proteomes" id="UP000005156">
    <property type="component" value="Unassembled WGS sequence"/>
</dbReference>
<organism evidence="1 2">
    <name type="scientific">Parasutterella excrementihominis YIT 11859</name>
    <dbReference type="NCBI Taxonomy" id="762966"/>
    <lineage>
        <taxon>Bacteria</taxon>
        <taxon>Pseudomonadati</taxon>
        <taxon>Pseudomonadota</taxon>
        <taxon>Betaproteobacteria</taxon>
        <taxon>Burkholderiales</taxon>
        <taxon>Sutterellaceae</taxon>
        <taxon>Parasutterella</taxon>
    </lineage>
</organism>
<evidence type="ECO:0000313" key="1">
    <source>
        <dbReference type="EMBL" id="EGG55391.1"/>
    </source>
</evidence>
<proteinExistence type="predicted"/>
<name>F3QJM9_9BURK</name>
<reference evidence="1 2" key="1">
    <citation type="submission" date="2011-02" db="EMBL/GenBank/DDBJ databases">
        <authorList>
            <person name="Weinstock G."/>
            <person name="Sodergren E."/>
            <person name="Clifton S."/>
            <person name="Fulton L."/>
            <person name="Fulton B."/>
            <person name="Courtney L."/>
            <person name="Fronick C."/>
            <person name="Harrison M."/>
            <person name="Strong C."/>
            <person name="Farmer C."/>
            <person name="Delahaunty K."/>
            <person name="Markovic C."/>
            <person name="Hall O."/>
            <person name="Minx P."/>
            <person name="Tomlinson C."/>
            <person name="Mitreva M."/>
            <person name="Hou S."/>
            <person name="Chen J."/>
            <person name="Wollam A."/>
            <person name="Pepin K.H."/>
            <person name="Johnson M."/>
            <person name="Bhonagiri V."/>
            <person name="Zhang X."/>
            <person name="Suruliraj S."/>
            <person name="Warren W."/>
            <person name="Chinwalla A."/>
            <person name="Mardis E.R."/>
            <person name="Wilson R.K."/>
        </authorList>
    </citation>
    <scope>NUCLEOTIDE SEQUENCE [LARGE SCALE GENOMIC DNA]</scope>
    <source>
        <strain evidence="1 2">YIT 11859</strain>
    </source>
</reference>